<evidence type="ECO:0000256" key="2">
    <source>
        <dbReference type="ARBA" id="ARBA00023239"/>
    </source>
</evidence>
<name>A0AAD3TW53_9TREE</name>
<evidence type="ECO:0000256" key="4">
    <source>
        <dbReference type="SAM" id="MobiDB-lite"/>
    </source>
</evidence>
<gene>
    <name evidence="6" type="ORF">CspeluHIS016_0500650</name>
</gene>
<evidence type="ECO:0000256" key="1">
    <source>
        <dbReference type="ARBA" id="ARBA00022793"/>
    </source>
</evidence>
<evidence type="ECO:0000256" key="3">
    <source>
        <dbReference type="RuleBase" id="RU366045"/>
    </source>
</evidence>
<sequence length="426" mass="48087">MTVPNRIRTLAFIRYQVPSAALFPPMLKSRGATAGVLGTAGPRVHAAMYSMRDGKCSGPRGEAATTSPTPTHIPDKMRGKVSLEEAFELPKYAAQTKQKAELYIAPNNRDRYFEEILNPCGNRLELSNKHGIGYTIYSIYSPGPQGWFEREACEQYATECNDFIHKEISQHKDRMGAFAALSMHDPVQASAELTRCVKELGFLGALVNDVQHAGPEGETYIFYDQPEWDIFWQTCCDLDVPFYMHPEPPVGSYFKQQYEGRKYLIGPPVSFANGVSLHILGMIVNGVFDRFPKLKVILGHLGEHIPGDFWRIEHWFEHCSRPLAKSRGDVFAEKPLLHYFRNNIWLTTSGNFSTATLKFCVEHVGADRVLFSVDSPYEHIDVGCEWYDDNAKEIMEAVGGEKAYKDIGRDNAKRLFKLGTFHDSEA</sequence>
<dbReference type="GO" id="GO:0016787">
    <property type="term" value="F:hydrolase activity"/>
    <property type="evidence" value="ECO:0007669"/>
    <property type="project" value="InterPro"/>
</dbReference>
<dbReference type="SUPFAM" id="SSF51556">
    <property type="entry name" value="Metallo-dependent hydrolases"/>
    <property type="match status" value="1"/>
</dbReference>
<dbReference type="Pfam" id="PF04909">
    <property type="entry name" value="Amidohydro_2"/>
    <property type="match status" value="1"/>
</dbReference>
<dbReference type="AlphaFoldDB" id="A0AAD3TW53"/>
<protein>
    <recommendedName>
        <fullName evidence="5">Amidohydrolase-related domain-containing protein</fullName>
    </recommendedName>
</protein>
<accession>A0AAD3TW53</accession>
<dbReference type="GO" id="GO:0005829">
    <property type="term" value="C:cytosol"/>
    <property type="evidence" value="ECO:0007669"/>
    <property type="project" value="TreeGrafter"/>
</dbReference>
<evidence type="ECO:0000259" key="5">
    <source>
        <dbReference type="Pfam" id="PF04909"/>
    </source>
</evidence>
<evidence type="ECO:0000313" key="7">
    <source>
        <dbReference type="Proteomes" id="UP001222932"/>
    </source>
</evidence>
<feature type="domain" description="Amidohydrolase-related" evidence="5">
    <location>
        <begin position="160"/>
        <end position="418"/>
    </location>
</feature>
<dbReference type="EMBL" id="BTCM01000005">
    <property type="protein sequence ID" value="GMK58033.1"/>
    <property type="molecule type" value="Genomic_DNA"/>
</dbReference>
<keyword evidence="7" id="KW-1185">Reference proteome</keyword>
<dbReference type="Gene3D" id="3.20.20.140">
    <property type="entry name" value="Metal-dependent hydrolases"/>
    <property type="match status" value="1"/>
</dbReference>
<dbReference type="InterPro" id="IPR032465">
    <property type="entry name" value="ACMSD"/>
</dbReference>
<evidence type="ECO:0000313" key="6">
    <source>
        <dbReference type="EMBL" id="GMK58033.1"/>
    </source>
</evidence>
<reference evidence="6" key="2">
    <citation type="submission" date="2023-06" db="EMBL/GenBank/DDBJ databases">
        <authorList>
            <person name="Kobayashi Y."/>
            <person name="Kayamori A."/>
            <person name="Aoki K."/>
            <person name="Shiwa Y."/>
            <person name="Fujita N."/>
            <person name="Sugita T."/>
            <person name="Iwasaki W."/>
            <person name="Tanaka N."/>
            <person name="Takashima M."/>
        </authorList>
    </citation>
    <scope>NUCLEOTIDE SEQUENCE</scope>
    <source>
        <strain evidence="6">HIS016</strain>
    </source>
</reference>
<comment type="similarity">
    <text evidence="3">Belongs to the metallo-dependent hydrolases superfamily.</text>
</comment>
<comment type="caution">
    <text evidence="6">The sequence shown here is derived from an EMBL/GenBank/DDBJ whole genome shotgun (WGS) entry which is preliminary data.</text>
</comment>
<reference evidence="6" key="1">
    <citation type="journal article" date="2023" name="BMC Genomics">
        <title>Chromosome-level genome assemblies of Cutaneotrichosporon spp. (Trichosporonales, Basidiomycota) reveal imbalanced evolution between nucleotide sequences and chromosome synteny.</title>
        <authorList>
            <person name="Kobayashi Y."/>
            <person name="Kayamori A."/>
            <person name="Aoki K."/>
            <person name="Shiwa Y."/>
            <person name="Matsutani M."/>
            <person name="Fujita N."/>
            <person name="Sugita T."/>
            <person name="Iwasaki W."/>
            <person name="Tanaka N."/>
            <person name="Takashima M."/>
        </authorList>
    </citation>
    <scope>NUCLEOTIDE SEQUENCE</scope>
    <source>
        <strain evidence="6">HIS016</strain>
    </source>
</reference>
<keyword evidence="2 3" id="KW-0456">Lyase</keyword>
<feature type="region of interest" description="Disordered" evidence="4">
    <location>
        <begin position="55"/>
        <end position="74"/>
    </location>
</feature>
<organism evidence="6 7">
    <name type="scientific">Cutaneotrichosporon spelunceum</name>
    <dbReference type="NCBI Taxonomy" id="1672016"/>
    <lineage>
        <taxon>Eukaryota</taxon>
        <taxon>Fungi</taxon>
        <taxon>Dikarya</taxon>
        <taxon>Basidiomycota</taxon>
        <taxon>Agaricomycotina</taxon>
        <taxon>Tremellomycetes</taxon>
        <taxon>Trichosporonales</taxon>
        <taxon>Trichosporonaceae</taxon>
        <taxon>Cutaneotrichosporon</taxon>
    </lineage>
</organism>
<dbReference type="Proteomes" id="UP001222932">
    <property type="component" value="Unassembled WGS sequence"/>
</dbReference>
<keyword evidence="1 3" id="KW-0210">Decarboxylase</keyword>
<dbReference type="PANTHER" id="PTHR21240">
    <property type="entry name" value="2-AMINO-3-CARBOXYLMUCONATE-6-SEMIALDEHYDE DECARBOXYLASE"/>
    <property type="match status" value="1"/>
</dbReference>
<dbReference type="InterPro" id="IPR006680">
    <property type="entry name" value="Amidohydro-rel"/>
</dbReference>
<dbReference type="GO" id="GO:0019748">
    <property type="term" value="P:secondary metabolic process"/>
    <property type="evidence" value="ECO:0007669"/>
    <property type="project" value="TreeGrafter"/>
</dbReference>
<dbReference type="PANTHER" id="PTHR21240:SF31">
    <property type="entry name" value="AMIDOHYDROLASE FAMILY PROTEIN (AFU_ORTHOLOGUE AFUA_7G05840)"/>
    <property type="match status" value="1"/>
</dbReference>
<dbReference type="GO" id="GO:0016831">
    <property type="term" value="F:carboxy-lyase activity"/>
    <property type="evidence" value="ECO:0007669"/>
    <property type="project" value="UniProtKB-KW"/>
</dbReference>
<proteinExistence type="inferred from homology"/>
<dbReference type="InterPro" id="IPR032466">
    <property type="entry name" value="Metal_Hydrolase"/>
</dbReference>